<keyword evidence="4" id="KW-1185">Reference proteome</keyword>
<evidence type="ECO:0000256" key="1">
    <source>
        <dbReference type="SAM" id="MobiDB-lite"/>
    </source>
</evidence>
<protein>
    <submittedName>
        <fullName evidence="2 3">Uncharacterized protein</fullName>
    </submittedName>
</protein>
<dbReference type="EMBL" id="ADBL01001919">
    <property type="status" value="NOT_ANNOTATED_CDS"/>
    <property type="molecule type" value="Genomic_DNA"/>
</dbReference>
<proteinExistence type="predicted"/>
<organism evidence="3 4">
    <name type="scientific">Magnaporthiopsis poae (strain ATCC 64411 / 73-15)</name>
    <name type="common">Kentucky bluegrass fungus</name>
    <name type="synonym">Magnaporthe poae</name>
    <dbReference type="NCBI Taxonomy" id="644358"/>
    <lineage>
        <taxon>Eukaryota</taxon>
        <taxon>Fungi</taxon>
        <taxon>Dikarya</taxon>
        <taxon>Ascomycota</taxon>
        <taxon>Pezizomycotina</taxon>
        <taxon>Sordariomycetes</taxon>
        <taxon>Sordariomycetidae</taxon>
        <taxon>Magnaporthales</taxon>
        <taxon>Magnaporthaceae</taxon>
        <taxon>Magnaporthiopsis</taxon>
    </lineage>
</organism>
<feature type="region of interest" description="Disordered" evidence="1">
    <location>
        <begin position="1"/>
        <end position="24"/>
    </location>
</feature>
<evidence type="ECO:0000313" key="4">
    <source>
        <dbReference type="Proteomes" id="UP000011715"/>
    </source>
</evidence>
<gene>
    <name evidence="2" type="ORF">MAPG_07944</name>
</gene>
<dbReference type="AlphaFoldDB" id="A0A0C4E616"/>
<reference evidence="3" key="4">
    <citation type="journal article" date="2015" name="G3 (Bethesda)">
        <title>Genome sequences of three phytopathogenic species of the Magnaporthaceae family of fungi.</title>
        <authorList>
            <person name="Okagaki L.H."/>
            <person name="Nunes C.C."/>
            <person name="Sailsbery J."/>
            <person name="Clay B."/>
            <person name="Brown D."/>
            <person name="John T."/>
            <person name="Oh Y."/>
            <person name="Young N."/>
            <person name="Fitzgerald M."/>
            <person name="Haas B.J."/>
            <person name="Zeng Q."/>
            <person name="Young S."/>
            <person name="Adiconis X."/>
            <person name="Fan L."/>
            <person name="Levin J.Z."/>
            <person name="Mitchell T.K."/>
            <person name="Okubara P.A."/>
            <person name="Farman M.L."/>
            <person name="Kohn L.M."/>
            <person name="Birren B."/>
            <person name="Ma L.-J."/>
            <person name="Dean R.A."/>
        </authorList>
    </citation>
    <scope>NUCLEOTIDE SEQUENCE</scope>
    <source>
        <strain evidence="3">ATCC 64411 / 73-15</strain>
    </source>
</reference>
<evidence type="ECO:0000313" key="2">
    <source>
        <dbReference type="EMBL" id="KLU88964.1"/>
    </source>
</evidence>
<reference evidence="4" key="2">
    <citation type="submission" date="2010-05" db="EMBL/GenBank/DDBJ databases">
        <title>The genome sequence of Magnaporthe poae strain ATCC 64411.</title>
        <authorList>
            <person name="Ma L.-J."/>
            <person name="Dead R."/>
            <person name="Young S."/>
            <person name="Zeng Q."/>
            <person name="Koehrsen M."/>
            <person name="Alvarado L."/>
            <person name="Berlin A."/>
            <person name="Chapman S.B."/>
            <person name="Chen Z."/>
            <person name="Freedman E."/>
            <person name="Gellesch M."/>
            <person name="Goldberg J."/>
            <person name="Griggs A."/>
            <person name="Gujja S."/>
            <person name="Heilman E.R."/>
            <person name="Heiman D."/>
            <person name="Hepburn T."/>
            <person name="Howarth C."/>
            <person name="Jen D."/>
            <person name="Larson L."/>
            <person name="Mehta T."/>
            <person name="Neiman D."/>
            <person name="Pearson M."/>
            <person name="Roberts A."/>
            <person name="Saif S."/>
            <person name="Shea T."/>
            <person name="Shenoy N."/>
            <person name="Sisk P."/>
            <person name="Stolte C."/>
            <person name="Sykes S."/>
            <person name="Walk T."/>
            <person name="White J."/>
            <person name="Yandava C."/>
            <person name="Haas B."/>
            <person name="Nusbaum C."/>
            <person name="Birren B."/>
        </authorList>
    </citation>
    <scope>NUCLEOTIDE SEQUENCE [LARGE SCALE GENOMIC DNA]</scope>
    <source>
        <strain evidence="4">ATCC 64411 / 73-15</strain>
    </source>
</reference>
<reference evidence="2" key="1">
    <citation type="submission" date="2010-05" db="EMBL/GenBank/DDBJ databases">
        <title>The Genome Sequence of Magnaporthe poae strain ATCC 64411.</title>
        <authorList>
            <consortium name="The Broad Institute Genome Sequencing Platform"/>
            <consortium name="Broad Institute Genome Sequencing Center for Infectious Disease"/>
            <person name="Ma L.-J."/>
            <person name="Dead R."/>
            <person name="Young S."/>
            <person name="Zeng Q."/>
            <person name="Koehrsen M."/>
            <person name="Alvarado L."/>
            <person name="Berlin A."/>
            <person name="Chapman S.B."/>
            <person name="Chen Z."/>
            <person name="Freedman E."/>
            <person name="Gellesch M."/>
            <person name="Goldberg J."/>
            <person name="Griggs A."/>
            <person name="Gujja S."/>
            <person name="Heilman E.R."/>
            <person name="Heiman D."/>
            <person name="Hepburn T."/>
            <person name="Howarth C."/>
            <person name="Jen D."/>
            <person name="Larson L."/>
            <person name="Mehta T."/>
            <person name="Neiman D."/>
            <person name="Pearson M."/>
            <person name="Roberts A."/>
            <person name="Saif S."/>
            <person name="Shea T."/>
            <person name="Shenoy N."/>
            <person name="Sisk P."/>
            <person name="Stolte C."/>
            <person name="Sykes S."/>
            <person name="Walk T."/>
            <person name="White J."/>
            <person name="Yandava C."/>
            <person name="Haas B."/>
            <person name="Nusbaum C."/>
            <person name="Birren B."/>
        </authorList>
    </citation>
    <scope>NUCLEOTIDE SEQUENCE</scope>
    <source>
        <strain evidence="2">ATCC 64411</strain>
    </source>
</reference>
<dbReference type="EnsemblFungi" id="MAPG_07944T0">
    <property type="protein sequence ID" value="MAPG_07944T0"/>
    <property type="gene ID" value="MAPG_07944"/>
</dbReference>
<reference evidence="3" key="5">
    <citation type="submission" date="2015-06" db="UniProtKB">
        <authorList>
            <consortium name="EnsemblFungi"/>
        </authorList>
    </citation>
    <scope>IDENTIFICATION</scope>
    <source>
        <strain evidence="3">ATCC 64411</strain>
    </source>
</reference>
<evidence type="ECO:0000313" key="3">
    <source>
        <dbReference type="EnsemblFungi" id="MAPG_07944T0"/>
    </source>
</evidence>
<dbReference type="Proteomes" id="UP000011715">
    <property type="component" value="Unassembled WGS sequence"/>
</dbReference>
<dbReference type="EMBL" id="GL876972">
    <property type="protein sequence ID" value="KLU88964.1"/>
    <property type="molecule type" value="Genomic_DNA"/>
</dbReference>
<reference evidence="2" key="3">
    <citation type="submission" date="2011-03" db="EMBL/GenBank/DDBJ databases">
        <title>Annotation of Magnaporthe poae ATCC 64411.</title>
        <authorList>
            <person name="Ma L.-J."/>
            <person name="Dead R."/>
            <person name="Young S.K."/>
            <person name="Zeng Q."/>
            <person name="Gargeya S."/>
            <person name="Fitzgerald M."/>
            <person name="Haas B."/>
            <person name="Abouelleil A."/>
            <person name="Alvarado L."/>
            <person name="Arachchi H.M."/>
            <person name="Berlin A."/>
            <person name="Brown A."/>
            <person name="Chapman S.B."/>
            <person name="Chen Z."/>
            <person name="Dunbar C."/>
            <person name="Freedman E."/>
            <person name="Gearin G."/>
            <person name="Gellesch M."/>
            <person name="Goldberg J."/>
            <person name="Griggs A."/>
            <person name="Gujja S."/>
            <person name="Heiman D."/>
            <person name="Howarth C."/>
            <person name="Larson L."/>
            <person name="Lui A."/>
            <person name="MacDonald P.J.P."/>
            <person name="Mehta T."/>
            <person name="Montmayeur A."/>
            <person name="Murphy C."/>
            <person name="Neiman D."/>
            <person name="Pearson M."/>
            <person name="Priest M."/>
            <person name="Roberts A."/>
            <person name="Saif S."/>
            <person name="Shea T."/>
            <person name="Shenoy N."/>
            <person name="Sisk P."/>
            <person name="Stolte C."/>
            <person name="Sykes S."/>
            <person name="Yandava C."/>
            <person name="Wortman J."/>
            <person name="Nusbaum C."/>
            <person name="Birren B."/>
        </authorList>
    </citation>
    <scope>NUCLEOTIDE SEQUENCE</scope>
    <source>
        <strain evidence="2">ATCC 64411</strain>
    </source>
</reference>
<dbReference type="VEuPathDB" id="FungiDB:MAPG_07944"/>
<sequence>MDALKFSSGATQSQPKPAARLNFPPWGMLEPGARVFRDASRDREGPAQIAGESTWLAGLSGWLVGSLPEGCTGSTPAAVS</sequence>
<name>A0A0C4E616_MAGP6</name>
<accession>A0A0C4E616</accession>